<organism evidence="2 3">
    <name type="scientific">Falsarthrobacter nasiphocae</name>
    <dbReference type="NCBI Taxonomy" id="189863"/>
    <lineage>
        <taxon>Bacteria</taxon>
        <taxon>Bacillati</taxon>
        <taxon>Actinomycetota</taxon>
        <taxon>Actinomycetes</taxon>
        <taxon>Micrococcales</taxon>
        <taxon>Micrococcaceae</taxon>
        <taxon>Falsarthrobacter</taxon>
    </lineage>
</organism>
<evidence type="ECO:0000313" key="3">
    <source>
        <dbReference type="Proteomes" id="UP001247307"/>
    </source>
</evidence>
<sequence length="219" mass="21694">MGKTVFSRSRYLAGHRRAHIVGDLPARSGLPVRASVLALAVAAAGAGLSGCAGTDRDAGPSAATPSSSAAPSAVSSHAATGPSAAPDAASPSGASTSSSSPHAVPAVLHYVPGKEAGANSSGPITVFLDSQRGSLTVSHVRFPEARAILWLKCTGGGMVTVEVKGHAGFSSGCDSADHVIRHSFPMDGVTAADVSVRASPAQTWSLTVQGTSKTDAPSS</sequence>
<keyword evidence="3" id="KW-1185">Reference proteome</keyword>
<protein>
    <submittedName>
        <fullName evidence="2">Uncharacterized protein</fullName>
    </submittedName>
</protein>
<name>A0AAE3YFB0_9MICC</name>
<comment type="caution">
    <text evidence="2">The sequence shown here is derived from an EMBL/GenBank/DDBJ whole genome shotgun (WGS) entry which is preliminary data.</text>
</comment>
<dbReference type="Proteomes" id="UP001247307">
    <property type="component" value="Unassembled WGS sequence"/>
</dbReference>
<feature type="region of interest" description="Disordered" evidence="1">
    <location>
        <begin position="54"/>
        <end position="102"/>
    </location>
</feature>
<evidence type="ECO:0000313" key="2">
    <source>
        <dbReference type="EMBL" id="MDR6892349.1"/>
    </source>
</evidence>
<dbReference type="AlphaFoldDB" id="A0AAE3YFB0"/>
<proteinExistence type="predicted"/>
<dbReference type="EMBL" id="JAVDUI010000001">
    <property type="protein sequence ID" value="MDR6892349.1"/>
    <property type="molecule type" value="Genomic_DNA"/>
</dbReference>
<feature type="compositionally biased region" description="Low complexity" evidence="1">
    <location>
        <begin position="60"/>
        <end position="102"/>
    </location>
</feature>
<evidence type="ECO:0000256" key="1">
    <source>
        <dbReference type="SAM" id="MobiDB-lite"/>
    </source>
</evidence>
<reference evidence="2" key="1">
    <citation type="submission" date="2023-07" db="EMBL/GenBank/DDBJ databases">
        <title>Sequencing the genomes of 1000 actinobacteria strains.</title>
        <authorList>
            <person name="Klenk H.-P."/>
        </authorList>
    </citation>
    <scope>NUCLEOTIDE SEQUENCE</scope>
    <source>
        <strain evidence="2">DSM 13988</strain>
    </source>
</reference>
<accession>A0AAE3YFB0</accession>
<gene>
    <name evidence="2" type="ORF">J2S35_001289</name>
</gene>